<dbReference type="GO" id="GO:0006355">
    <property type="term" value="P:regulation of DNA-templated transcription"/>
    <property type="evidence" value="ECO:0007669"/>
    <property type="project" value="InterPro"/>
</dbReference>
<dbReference type="SUPFAM" id="SSF48452">
    <property type="entry name" value="TPR-like"/>
    <property type="match status" value="1"/>
</dbReference>
<evidence type="ECO:0000259" key="5">
    <source>
        <dbReference type="PROSITE" id="PS50113"/>
    </source>
</evidence>
<dbReference type="InterPro" id="IPR000014">
    <property type="entry name" value="PAS"/>
</dbReference>
<dbReference type="EMBL" id="DS989846">
    <property type="protein sequence ID" value="EDX76530.1"/>
    <property type="molecule type" value="Genomic_DNA"/>
</dbReference>
<protein>
    <recommendedName>
        <fullName evidence="9">PAS fold family</fullName>
    </recommendedName>
</protein>
<dbReference type="SMART" id="SM01080">
    <property type="entry name" value="CHASE2"/>
    <property type="match status" value="1"/>
</dbReference>
<dbReference type="GO" id="GO:0004016">
    <property type="term" value="F:adenylate cyclase activity"/>
    <property type="evidence" value="ECO:0007669"/>
    <property type="project" value="UniProtKB-ARBA"/>
</dbReference>
<feature type="transmembrane region" description="Helical" evidence="3">
    <location>
        <begin position="12"/>
        <end position="38"/>
    </location>
</feature>
<dbReference type="InterPro" id="IPR000700">
    <property type="entry name" value="PAS-assoc_C"/>
</dbReference>
<evidence type="ECO:0008006" key="9">
    <source>
        <dbReference type="Google" id="ProtNLM"/>
    </source>
</evidence>
<evidence type="ECO:0000313" key="8">
    <source>
        <dbReference type="Proteomes" id="UP000003835"/>
    </source>
</evidence>
<dbReference type="InterPro" id="IPR011990">
    <property type="entry name" value="TPR-like_helical_dom_sf"/>
</dbReference>
<dbReference type="PROSITE" id="PS50005">
    <property type="entry name" value="TPR"/>
    <property type="match status" value="1"/>
</dbReference>
<evidence type="ECO:0000256" key="3">
    <source>
        <dbReference type="SAM" id="Phobius"/>
    </source>
</evidence>
<accession>B4VNN9</accession>
<dbReference type="HOGENOM" id="CLU_000445_85_1_3"/>
<dbReference type="InterPro" id="IPR035965">
    <property type="entry name" value="PAS-like_dom_sf"/>
</dbReference>
<keyword evidence="3" id="KW-0812">Transmembrane</keyword>
<keyword evidence="3" id="KW-1133">Transmembrane helix</keyword>
<dbReference type="InterPro" id="IPR050697">
    <property type="entry name" value="Adenylyl/Guanylyl_Cyclase_3/4"/>
</dbReference>
<dbReference type="InterPro" id="IPR007890">
    <property type="entry name" value="CHASE2"/>
</dbReference>
<evidence type="ECO:0000313" key="7">
    <source>
        <dbReference type="EMBL" id="EDX76530.1"/>
    </source>
</evidence>
<dbReference type="PROSITE" id="PS50125">
    <property type="entry name" value="GUANYLATE_CYCLASE_2"/>
    <property type="match status" value="1"/>
</dbReference>
<dbReference type="SMART" id="SM00086">
    <property type="entry name" value="PAC"/>
    <property type="match status" value="1"/>
</dbReference>
<evidence type="ECO:0000256" key="1">
    <source>
        <dbReference type="ARBA" id="ARBA00005381"/>
    </source>
</evidence>
<proteinExistence type="inferred from homology"/>
<dbReference type="STRING" id="118168.MC7420_4786"/>
<dbReference type="SMART" id="SM00091">
    <property type="entry name" value="PAS"/>
    <property type="match status" value="1"/>
</dbReference>
<dbReference type="eggNOG" id="COG4252">
    <property type="taxonomic scope" value="Bacteria"/>
</dbReference>
<evidence type="ECO:0000259" key="6">
    <source>
        <dbReference type="PROSITE" id="PS50125"/>
    </source>
</evidence>
<comment type="similarity">
    <text evidence="1">Belongs to the adenylyl cyclase class-3 family.</text>
</comment>
<dbReference type="InterPro" id="IPR013767">
    <property type="entry name" value="PAS_fold"/>
</dbReference>
<dbReference type="PANTHER" id="PTHR43081">
    <property type="entry name" value="ADENYLATE CYCLASE, TERMINAL-DIFFERENTIATION SPECIFIC-RELATED"/>
    <property type="match status" value="1"/>
</dbReference>
<organism evidence="7 8">
    <name type="scientific">Coleofasciculus chthonoplastes PCC 7420</name>
    <dbReference type="NCBI Taxonomy" id="118168"/>
    <lineage>
        <taxon>Bacteria</taxon>
        <taxon>Bacillati</taxon>
        <taxon>Cyanobacteriota</taxon>
        <taxon>Cyanophyceae</taxon>
        <taxon>Coleofasciculales</taxon>
        <taxon>Coleofasciculaceae</taxon>
        <taxon>Coleofasciculus</taxon>
    </lineage>
</organism>
<feature type="repeat" description="TPR" evidence="2">
    <location>
        <begin position="772"/>
        <end position="805"/>
    </location>
</feature>
<keyword evidence="3" id="KW-0472">Membrane</keyword>
<dbReference type="Proteomes" id="UP000003835">
    <property type="component" value="Unassembled WGS sequence"/>
</dbReference>
<dbReference type="Gene3D" id="3.30.450.20">
    <property type="entry name" value="PAS domain"/>
    <property type="match status" value="1"/>
</dbReference>
<feature type="domain" description="Guanylate cyclase" evidence="6">
    <location>
        <begin position="583"/>
        <end position="709"/>
    </location>
</feature>
<dbReference type="RefSeq" id="WP_006100258.1">
    <property type="nucleotide sequence ID" value="NZ_DS989846.1"/>
</dbReference>
<evidence type="ECO:0000259" key="4">
    <source>
        <dbReference type="PROSITE" id="PS50112"/>
    </source>
</evidence>
<dbReference type="Pfam" id="PF05226">
    <property type="entry name" value="CHASE2"/>
    <property type="match status" value="1"/>
</dbReference>
<dbReference type="SMART" id="SM00044">
    <property type="entry name" value="CYCc"/>
    <property type="match status" value="1"/>
</dbReference>
<dbReference type="Pfam" id="PF00989">
    <property type="entry name" value="PAS"/>
    <property type="match status" value="1"/>
</dbReference>
<dbReference type="PROSITE" id="PS50112">
    <property type="entry name" value="PAS"/>
    <property type="match status" value="1"/>
</dbReference>
<dbReference type="InterPro" id="IPR019734">
    <property type="entry name" value="TPR_rpt"/>
</dbReference>
<feature type="transmembrane region" description="Helical" evidence="3">
    <location>
        <begin position="356"/>
        <end position="377"/>
    </location>
</feature>
<keyword evidence="8" id="KW-1185">Reference proteome</keyword>
<dbReference type="CDD" id="cd00130">
    <property type="entry name" value="PAS"/>
    <property type="match status" value="1"/>
</dbReference>
<feature type="domain" description="PAS" evidence="4">
    <location>
        <begin position="413"/>
        <end position="454"/>
    </location>
</feature>
<dbReference type="GO" id="GO:0006171">
    <property type="term" value="P:cAMP biosynthetic process"/>
    <property type="evidence" value="ECO:0007669"/>
    <property type="project" value="TreeGrafter"/>
</dbReference>
<feature type="transmembrane region" description="Helical" evidence="3">
    <location>
        <begin position="326"/>
        <end position="344"/>
    </location>
</feature>
<gene>
    <name evidence="7" type="ORF">MC7420_4786</name>
</gene>
<dbReference type="Gene3D" id="3.30.70.1230">
    <property type="entry name" value="Nucleotide cyclase"/>
    <property type="match status" value="1"/>
</dbReference>
<dbReference type="SUPFAM" id="SSF55785">
    <property type="entry name" value="PYP-like sensor domain (PAS domain)"/>
    <property type="match status" value="1"/>
</dbReference>
<dbReference type="InterPro" id="IPR029787">
    <property type="entry name" value="Nucleotide_cyclase"/>
</dbReference>
<keyword evidence="2" id="KW-0802">TPR repeat</keyword>
<dbReference type="SUPFAM" id="SSF55073">
    <property type="entry name" value="Nucleotide cyclase"/>
    <property type="match status" value="1"/>
</dbReference>
<reference evidence="7 8" key="1">
    <citation type="submission" date="2008-07" db="EMBL/GenBank/DDBJ databases">
        <authorList>
            <person name="Tandeau de Marsac N."/>
            <person name="Ferriera S."/>
            <person name="Johnson J."/>
            <person name="Kravitz S."/>
            <person name="Beeson K."/>
            <person name="Sutton G."/>
            <person name="Rogers Y.-H."/>
            <person name="Friedman R."/>
            <person name="Frazier M."/>
            <person name="Venter J.C."/>
        </authorList>
    </citation>
    <scope>NUCLEOTIDE SEQUENCE [LARGE SCALE GENOMIC DNA]</scope>
    <source>
        <strain evidence="7 8">PCC 7420</strain>
    </source>
</reference>
<dbReference type="OrthoDB" id="337251at2"/>
<dbReference type="CDD" id="cd07302">
    <property type="entry name" value="CHD"/>
    <property type="match status" value="1"/>
</dbReference>
<evidence type="ECO:0000256" key="2">
    <source>
        <dbReference type="PROSITE-ProRule" id="PRU00339"/>
    </source>
</evidence>
<dbReference type="PANTHER" id="PTHR43081:SF1">
    <property type="entry name" value="ADENYLATE CYCLASE, TERMINAL-DIFFERENTIATION SPECIFIC"/>
    <property type="match status" value="1"/>
</dbReference>
<dbReference type="Pfam" id="PF00211">
    <property type="entry name" value="Guanylate_cyc"/>
    <property type="match status" value="1"/>
</dbReference>
<dbReference type="NCBIfam" id="TIGR00229">
    <property type="entry name" value="sensory_box"/>
    <property type="match status" value="1"/>
</dbReference>
<dbReference type="eggNOG" id="COG2114">
    <property type="taxonomic scope" value="Bacteria"/>
</dbReference>
<sequence>MGSKLKTWIKQWQGVLLIAPSVTLIILALNAAGLFQLLEWATLDQYFRLRPQESPDSRILLVTIDETDINQVGRWPIPDGVLADLITTLKAAEPRVIGLNLYRDLPVEPGHQQWVEVMQSTPNLIGVEKRVGDRVASPPTLDALNRVALADLMVDADGKIRRGLLSIKQENDELQLSLAARLALQYLRAEEITLEEINANQQRYRLGKTIFTPFQTHDGGYVDVDAGGYQILLNYRGVSDSFDTVSLRDVLADRVPPEKIRDRIILIGSKAQSTNDLFFTPYDSTIFAPPRRAAAVVIHANLTSQIISSAIDGRPLIKVLANPVEGVLVLCWSFLGAAGSLVWLKNKWLNPKTLLQLLALGIYIVLASGCSLIGTYLLFLAGWWLPVIPSLLALTGSAFITADYQSRRLQQEAQQKYRRIFENALEGIFQTTLDGRYRSANPALAKIYGYKSPEELITSITNIKTQLYVDPKRRDYFIQLMEQQGEVVGFESQVYRRNGSIIWICEHARSVCDDQGNVLYYQGFIEDISERKQAQVEREAFTRELFQLNQSFSQFVPRQFLQLLKKDSICDVKLGDQSQQNMSVLFADIRNFTSLSEAMKPQETFNFINRYLSYMEPAIIQNQGFIDKYIGDAIMALFSGSADDAVKAAIDMLQHLKCYNQERQKAGECPIEIGIGINTGLMMLGTVGGKTHINSTVLSDAVNLASRLEHLTKEYGVSLLISHYTFDHLRDPSNYSFRIIGRVKVKGKSQTVSVFDVFDADPPPVRQRKLKTKTMFEQALCLYSQREFSKAAKLFQRCLEFVPEDKTAKIYLQRCHK</sequence>
<dbReference type="PROSITE" id="PS50113">
    <property type="entry name" value="PAC"/>
    <property type="match status" value="1"/>
</dbReference>
<dbReference type="GO" id="GO:0035556">
    <property type="term" value="P:intracellular signal transduction"/>
    <property type="evidence" value="ECO:0007669"/>
    <property type="project" value="InterPro"/>
</dbReference>
<dbReference type="AlphaFoldDB" id="B4VNN9"/>
<dbReference type="InterPro" id="IPR001610">
    <property type="entry name" value="PAC"/>
</dbReference>
<dbReference type="InterPro" id="IPR001054">
    <property type="entry name" value="A/G_cyclase"/>
</dbReference>
<feature type="domain" description="PAC" evidence="5">
    <location>
        <begin position="488"/>
        <end position="540"/>
    </location>
</feature>
<name>B4VNN9_9CYAN</name>